<keyword evidence="6" id="KW-0804">Transcription</keyword>
<accession>A0ABY4RL36</accession>
<dbReference type="CDD" id="cd07153">
    <property type="entry name" value="Fur_like"/>
    <property type="match status" value="1"/>
</dbReference>
<keyword evidence="5" id="KW-0238">DNA-binding</keyword>
<evidence type="ECO:0000256" key="5">
    <source>
        <dbReference type="ARBA" id="ARBA00023125"/>
    </source>
</evidence>
<keyword evidence="4" id="KW-0805">Transcription regulation</keyword>
<comment type="similarity">
    <text evidence="1">Belongs to the Fur family.</text>
</comment>
<proteinExistence type="inferred from homology"/>
<evidence type="ECO:0000256" key="4">
    <source>
        <dbReference type="ARBA" id="ARBA00023015"/>
    </source>
</evidence>
<dbReference type="Proteomes" id="UP001057134">
    <property type="component" value="Chromosome"/>
</dbReference>
<dbReference type="EMBL" id="CP027059">
    <property type="protein sequence ID" value="UQZ82715.1"/>
    <property type="molecule type" value="Genomic_DNA"/>
</dbReference>
<evidence type="ECO:0000256" key="1">
    <source>
        <dbReference type="ARBA" id="ARBA00007957"/>
    </source>
</evidence>
<organism evidence="7 8">
    <name type="scientific">Paenibacillus konkukensis</name>
    <dbReference type="NCBI Taxonomy" id="2020716"/>
    <lineage>
        <taxon>Bacteria</taxon>
        <taxon>Bacillati</taxon>
        <taxon>Bacillota</taxon>
        <taxon>Bacilli</taxon>
        <taxon>Bacillales</taxon>
        <taxon>Paenibacillaceae</taxon>
        <taxon>Paenibacillus</taxon>
    </lineage>
</organism>
<keyword evidence="3" id="KW-0862">Zinc</keyword>
<evidence type="ECO:0000313" key="8">
    <source>
        <dbReference type="Proteomes" id="UP001057134"/>
    </source>
</evidence>
<evidence type="ECO:0000256" key="3">
    <source>
        <dbReference type="ARBA" id="ARBA00022833"/>
    </source>
</evidence>
<evidence type="ECO:0000256" key="2">
    <source>
        <dbReference type="ARBA" id="ARBA00022491"/>
    </source>
</evidence>
<dbReference type="RefSeq" id="WP_249864822.1">
    <property type="nucleotide sequence ID" value="NZ_CP027059.1"/>
</dbReference>
<dbReference type="Gene3D" id="1.10.10.10">
    <property type="entry name" value="Winged helix-like DNA-binding domain superfamily/Winged helix DNA-binding domain"/>
    <property type="match status" value="1"/>
</dbReference>
<dbReference type="InterPro" id="IPR002481">
    <property type="entry name" value="FUR"/>
</dbReference>
<keyword evidence="8" id="KW-1185">Reference proteome</keyword>
<dbReference type="PANTHER" id="PTHR33202:SF7">
    <property type="entry name" value="FERRIC UPTAKE REGULATION PROTEIN"/>
    <property type="match status" value="1"/>
</dbReference>
<reference evidence="7" key="1">
    <citation type="submission" date="2018-02" db="EMBL/GenBank/DDBJ databases">
        <authorList>
            <person name="Kim S.-K."/>
            <person name="Jung H.-I."/>
            <person name="Lee S.-W."/>
        </authorList>
    </citation>
    <scope>NUCLEOTIDE SEQUENCE</scope>
    <source>
        <strain evidence="7">SK3146</strain>
    </source>
</reference>
<gene>
    <name evidence="7" type="primary">perR_1</name>
    <name evidence="7" type="ORF">SK3146_01874</name>
</gene>
<protein>
    <submittedName>
        <fullName evidence="7">Peroxide operon regulator</fullName>
    </submittedName>
</protein>
<dbReference type="PANTHER" id="PTHR33202">
    <property type="entry name" value="ZINC UPTAKE REGULATION PROTEIN"/>
    <property type="match status" value="1"/>
</dbReference>
<dbReference type="SUPFAM" id="SSF46785">
    <property type="entry name" value="Winged helix' DNA-binding domain"/>
    <property type="match status" value="1"/>
</dbReference>
<name>A0ABY4RL36_9BACL</name>
<reference evidence="7" key="2">
    <citation type="journal article" date="2021" name="J Anim Sci Technol">
        <title>Complete genome sequence of Paenibacillus konkukensis sp. nov. SK3146 as a potential probiotic strain.</title>
        <authorList>
            <person name="Jung H.I."/>
            <person name="Park S."/>
            <person name="Niu K.M."/>
            <person name="Lee S.W."/>
            <person name="Kothari D."/>
            <person name="Yi K.J."/>
            <person name="Kim S.K."/>
        </authorList>
    </citation>
    <scope>NUCLEOTIDE SEQUENCE</scope>
    <source>
        <strain evidence="7">SK3146</strain>
    </source>
</reference>
<keyword evidence="2" id="KW-0678">Repressor</keyword>
<dbReference type="Gene3D" id="3.30.1490.190">
    <property type="match status" value="1"/>
</dbReference>
<dbReference type="InterPro" id="IPR043135">
    <property type="entry name" value="Fur_C"/>
</dbReference>
<dbReference type="InterPro" id="IPR036388">
    <property type="entry name" value="WH-like_DNA-bd_sf"/>
</dbReference>
<sequence length="158" mass="18201">MPKPAKGKARRSLQAADLDRLHAMIQRLSAYGARITKQRKQTLLVFLEAPGFVSAMDVHNDLSKIYPGISYDTVYRNIRLFRGLGLIEQFVYDDCVKFKMSCIHAQQEHYHLICVHCEKIISMHFDPSKLTEQLPDHFRPLQYKFDVYGCCSSCSDSV</sequence>
<dbReference type="InterPro" id="IPR036390">
    <property type="entry name" value="WH_DNA-bd_sf"/>
</dbReference>
<evidence type="ECO:0000256" key="6">
    <source>
        <dbReference type="ARBA" id="ARBA00023163"/>
    </source>
</evidence>
<dbReference type="Pfam" id="PF01475">
    <property type="entry name" value="FUR"/>
    <property type="match status" value="1"/>
</dbReference>
<evidence type="ECO:0000313" key="7">
    <source>
        <dbReference type="EMBL" id="UQZ82715.1"/>
    </source>
</evidence>